<dbReference type="EMBL" id="JABEQF010000001">
    <property type="protein sequence ID" value="MBB2188465.1"/>
    <property type="molecule type" value="Genomic_DNA"/>
</dbReference>
<dbReference type="RefSeq" id="WP_183117652.1">
    <property type="nucleotide sequence ID" value="NZ_JABEQF010000001.1"/>
</dbReference>
<accession>A0A7W4JPN9</accession>
<dbReference type="AlphaFoldDB" id="A0A7W4JPN9"/>
<evidence type="ECO:0000256" key="5">
    <source>
        <dbReference type="ARBA" id="ARBA00022519"/>
    </source>
</evidence>
<keyword evidence="7 11" id="KW-0067">ATP-binding</keyword>
<evidence type="ECO:0000256" key="7">
    <source>
        <dbReference type="ARBA" id="ARBA00022840"/>
    </source>
</evidence>
<evidence type="ECO:0000256" key="9">
    <source>
        <dbReference type="ARBA" id="ARBA00023136"/>
    </source>
</evidence>
<evidence type="ECO:0000256" key="3">
    <source>
        <dbReference type="ARBA" id="ARBA00022448"/>
    </source>
</evidence>
<dbReference type="InterPro" id="IPR027417">
    <property type="entry name" value="P-loop_NTPase"/>
</dbReference>
<dbReference type="GO" id="GO:0015833">
    <property type="term" value="P:peptide transport"/>
    <property type="evidence" value="ECO:0007669"/>
    <property type="project" value="InterPro"/>
</dbReference>
<dbReference type="GO" id="GO:0005886">
    <property type="term" value="C:plasma membrane"/>
    <property type="evidence" value="ECO:0007669"/>
    <property type="project" value="UniProtKB-SubCell"/>
</dbReference>
<dbReference type="InterPro" id="IPR050388">
    <property type="entry name" value="ABC_Ni/Peptide_Import"/>
</dbReference>
<keyword evidence="6" id="KW-0547">Nucleotide-binding</keyword>
<proteinExistence type="inferred from homology"/>
<keyword evidence="12" id="KW-1185">Reference proteome</keyword>
<name>A0A7W4JPN9_9PROT</name>
<evidence type="ECO:0000313" key="11">
    <source>
        <dbReference type="EMBL" id="MBB2188465.1"/>
    </source>
</evidence>
<evidence type="ECO:0000256" key="1">
    <source>
        <dbReference type="ARBA" id="ARBA00004417"/>
    </source>
</evidence>
<evidence type="ECO:0000313" key="12">
    <source>
        <dbReference type="Proteomes" id="UP000555756"/>
    </source>
</evidence>
<dbReference type="PANTHER" id="PTHR43297:SF14">
    <property type="entry name" value="ATPASE AAA-TYPE CORE DOMAIN-CONTAINING PROTEIN"/>
    <property type="match status" value="1"/>
</dbReference>
<comment type="caution">
    <text evidence="11">The sequence shown here is derived from an EMBL/GenBank/DDBJ whole genome shotgun (WGS) entry which is preliminary data.</text>
</comment>
<dbReference type="PANTHER" id="PTHR43297">
    <property type="entry name" value="OLIGOPEPTIDE TRANSPORT ATP-BINDING PROTEIN APPD"/>
    <property type="match status" value="1"/>
</dbReference>
<dbReference type="InterPro" id="IPR017871">
    <property type="entry name" value="ABC_transporter-like_CS"/>
</dbReference>
<dbReference type="Proteomes" id="UP000555756">
    <property type="component" value="Unassembled WGS sequence"/>
</dbReference>
<comment type="similarity">
    <text evidence="2">Belongs to the ABC transporter superfamily.</text>
</comment>
<keyword evidence="4" id="KW-1003">Cell membrane</keyword>
<protein>
    <submittedName>
        <fullName evidence="11">ABC transporter ATP-binding protein</fullName>
    </submittedName>
</protein>
<dbReference type="CDD" id="cd03257">
    <property type="entry name" value="ABC_NikE_OppD_transporters"/>
    <property type="match status" value="2"/>
</dbReference>
<keyword evidence="3" id="KW-0813">Transport</keyword>
<dbReference type="NCBIfam" id="TIGR01727">
    <property type="entry name" value="oligo_HPY"/>
    <property type="match status" value="1"/>
</dbReference>
<evidence type="ECO:0000256" key="6">
    <source>
        <dbReference type="ARBA" id="ARBA00022741"/>
    </source>
</evidence>
<gene>
    <name evidence="11" type="ORF">HLH34_00600</name>
</gene>
<sequence>MTNLISVRGLRVTGRRADGGDVPIVRDVSLEARQGEVLALVGESGSGKTTIALALMGHARAGCGISGGEIEVAGHRVDRLDAAGLRAFRGRTISYVAQNAGSAFNPALTLHRQVIEPALTHWVLPRREAERRAVELFRAMALPHPETIGARYPHQLSGGQLQRLMAAMALITEPEVVVFDEPTTALDVTTQIEVLEAFRAVLAHRGITGVYVTHDLAVVAQVADRAVVLRHGAVCESDATAMVLERPRTAYARQLVEACHLPVRPARPAAAPADGAAAEPVLTVSDVIVGYGRVDARGLPARRILDGIDLSVPQGRILGIIGESGCGKSTLARTIAGLQPPAAGTLRFRGDILAGGVGHRTPEQRRRLQIVAQNADLVLNPAWTVGAILERVLEFFHGLRGVAARAEALRLLDLVHLPHALFDRRPMELSGGQKQRVNFARALAARPDLVLCDEITAALDPVVAAAILELMSELQATLGLSCVFITHDLHALRAVCDRVAVLLGGHVVEQCEAASLMDGAHHPYTQLLVSSVPEMRAGWLDEVAARRRATTPGPVPPAADGGCPFTPRCGLRVEGVCDRVPPPIINSPDGQRIACHLPPDELPVLPRT</sequence>
<keyword evidence="9" id="KW-0472">Membrane</keyword>
<keyword evidence="8" id="KW-1278">Translocase</keyword>
<keyword evidence="5" id="KW-0997">Cell inner membrane</keyword>
<dbReference type="Pfam" id="PF00005">
    <property type="entry name" value="ABC_tran"/>
    <property type="match status" value="2"/>
</dbReference>
<dbReference type="PROSITE" id="PS50893">
    <property type="entry name" value="ABC_TRANSPORTER_2"/>
    <property type="match status" value="2"/>
</dbReference>
<dbReference type="PROSITE" id="PS00211">
    <property type="entry name" value="ABC_TRANSPORTER_1"/>
    <property type="match status" value="1"/>
</dbReference>
<dbReference type="SUPFAM" id="SSF52540">
    <property type="entry name" value="P-loop containing nucleoside triphosphate hydrolases"/>
    <property type="match status" value="2"/>
</dbReference>
<reference evidence="11 12" key="1">
    <citation type="submission" date="2020-04" db="EMBL/GenBank/DDBJ databases">
        <title>Description of novel Gluconacetobacter.</title>
        <authorList>
            <person name="Sombolestani A."/>
        </authorList>
    </citation>
    <scope>NUCLEOTIDE SEQUENCE [LARGE SCALE GENOMIC DNA]</scope>
    <source>
        <strain evidence="11 12">LMG 21311</strain>
    </source>
</reference>
<dbReference type="InterPro" id="IPR013563">
    <property type="entry name" value="Oligopep_ABC_C"/>
</dbReference>
<evidence type="ECO:0000259" key="10">
    <source>
        <dbReference type="PROSITE" id="PS50893"/>
    </source>
</evidence>
<evidence type="ECO:0000256" key="4">
    <source>
        <dbReference type="ARBA" id="ARBA00022475"/>
    </source>
</evidence>
<dbReference type="InterPro" id="IPR003439">
    <property type="entry name" value="ABC_transporter-like_ATP-bd"/>
</dbReference>
<dbReference type="GO" id="GO:0005524">
    <property type="term" value="F:ATP binding"/>
    <property type="evidence" value="ECO:0007669"/>
    <property type="project" value="UniProtKB-KW"/>
</dbReference>
<dbReference type="SMART" id="SM00382">
    <property type="entry name" value="AAA"/>
    <property type="match status" value="2"/>
</dbReference>
<dbReference type="GO" id="GO:0016887">
    <property type="term" value="F:ATP hydrolysis activity"/>
    <property type="evidence" value="ECO:0007669"/>
    <property type="project" value="InterPro"/>
</dbReference>
<dbReference type="Pfam" id="PF08352">
    <property type="entry name" value="oligo_HPY"/>
    <property type="match status" value="1"/>
</dbReference>
<organism evidence="11 12">
    <name type="scientific">Gluconacetobacter azotocaptans</name>
    <dbReference type="NCBI Taxonomy" id="142834"/>
    <lineage>
        <taxon>Bacteria</taxon>
        <taxon>Pseudomonadati</taxon>
        <taxon>Pseudomonadota</taxon>
        <taxon>Alphaproteobacteria</taxon>
        <taxon>Acetobacterales</taxon>
        <taxon>Acetobacteraceae</taxon>
        <taxon>Gluconacetobacter</taxon>
    </lineage>
</organism>
<evidence type="ECO:0000256" key="2">
    <source>
        <dbReference type="ARBA" id="ARBA00005417"/>
    </source>
</evidence>
<comment type="subcellular location">
    <subcellularLocation>
        <location evidence="1">Cell inner membrane</location>
        <topology evidence="1">Peripheral membrane protein</topology>
    </subcellularLocation>
</comment>
<feature type="domain" description="ABC transporter" evidence="10">
    <location>
        <begin position="7"/>
        <end position="256"/>
    </location>
</feature>
<evidence type="ECO:0000256" key="8">
    <source>
        <dbReference type="ARBA" id="ARBA00022967"/>
    </source>
</evidence>
<feature type="domain" description="ABC transporter" evidence="10">
    <location>
        <begin position="282"/>
        <end position="529"/>
    </location>
</feature>
<dbReference type="InterPro" id="IPR003593">
    <property type="entry name" value="AAA+_ATPase"/>
</dbReference>
<dbReference type="Gene3D" id="3.40.50.300">
    <property type="entry name" value="P-loop containing nucleotide triphosphate hydrolases"/>
    <property type="match status" value="2"/>
</dbReference>